<proteinExistence type="inferred from homology"/>
<evidence type="ECO:0000256" key="3">
    <source>
        <dbReference type="ARBA" id="ARBA00022989"/>
    </source>
</evidence>
<dbReference type="Pfam" id="PF00528">
    <property type="entry name" value="BPD_transp_1"/>
    <property type="match status" value="1"/>
</dbReference>
<dbReference type="InterPro" id="IPR035906">
    <property type="entry name" value="MetI-like_sf"/>
</dbReference>
<dbReference type="PANTHER" id="PTHR43376:SF1">
    <property type="entry name" value="OLIGOPEPTIDE TRANSPORT SYSTEM PERMEASE PROTEIN"/>
    <property type="match status" value="1"/>
</dbReference>
<evidence type="ECO:0000256" key="4">
    <source>
        <dbReference type="ARBA" id="ARBA00023136"/>
    </source>
</evidence>
<reference evidence="7 8" key="1">
    <citation type="submission" date="2020-08" db="EMBL/GenBank/DDBJ databases">
        <title>Genomic Encyclopedia of Type Strains, Phase IV (KMG-IV): sequencing the most valuable type-strain genomes for metagenomic binning, comparative biology and taxonomic classification.</title>
        <authorList>
            <person name="Goeker M."/>
        </authorList>
    </citation>
    <scope>NUCLEOTIDE SEQUENCE [LARGE SCALE GENOMIC DNA]</scope>
    <source>
        <strain evidence="7 8">DSM 45615</strain>
    </source>
</reference>
<comment type="similarity">
    <text evidence="5">Belongs to the binding-protein-dependent transport system permease family.</text>
</comment>
<dbReference type="RefSeq" id="WP_185052828.1">
    <property type="nucleotide sequence ID" value="NZ_BAABIX010000024.1"/>
</dbReference>
<keyword evidence="2 5" id="KW-0812">Transmembrane</keyword>
<comment type="subcellular location">
    <subcellularLocation>
        <location evidence="5">Cell membrane</location>
        <topology evidence="5">Multi-pass membrane protein</topology>
    </subcellularLocation>
    <subcellularLocation>
        <location evidence="1">Membrane</location>
        <topology evidence="1">Multi-pass membrane protein</topology>
    </subcellularLocation>
</comment>
<feature type="transmembrane region" description="Helical" evidence="5">
    <location>
        <begin position="9"/>
        <end position="26"/>
    </location>
</feature>
<evidence type="ECO:0000259" key="6">
    <source>
        <dbReference type="PROSITE" id="PS50928"/>
    </source>
</evidence>
<evidence type="ECO:0000313" key="8">
    <source>
        <dbReference type="Proteomes" id="UP000578449"/>
    </source>
</evidence>
<feature type="domain" description="ABC transmembrane type-1" evidence="6">
    <location>
        <begin position="102"/>
        <end position="311"/>
    </location>
</feature>
<evidence type="ECO:0000256" key="1">
    <source>
        <dbReference type="ARBA" id="ARBA00004141"/>
    </source>
</evidence>
<dbReference type="EMBL" id="JACHGN010000012">
    <property type="protein sequence ID" value="MBB5135911.1"/>
    <property type="molecule type" value="Genomic_DNA"/>
</dbReference>
<accession>A0A840PDI5</accession>
<keyword evidence="5" id="KW-0813">Transport</keyword>
<dbReference type="GO" id="GO:0005886">
    <property type="term" value="C:plasma membrane"/>
    <property type="evidence" value="ECO:0007669"/>
    <property type="project" value="UniProtKB-SubCell"/>
</dbReference>
<gene>
    <name evidence="7" type="ORF">HNP84_005655</name>
</gene>
<feature type="transmembrane region" description="Helical" evidence="5">
    <location>
        <begin position="297"/>
        <end position="318"/>
    </location>
</feature>
<name>A0A840PDI5_9ACTN</name>
<keyword evidence="8" id="KW-1185">Reference proteome</keyword>
<keyword evidence="4 5" id="KW-0472">Membrane</keyword>
<sequence length="331" mass="36789">MRQYFGRKLLIYALTFFAAVTINWMIPRFMPGDPIQGLVARAQVADPASVDAMNAHYRNLFGLDVPVWEQYMNFWGALLRGDLGLSIWAFPTPVSDLIVRAIPYTLALLIPAILLSWWAGNRFGAFAARRKWLDNTILPVGYILTATPYMWLALLLAWSLAIVAGIFPVSHAYSFSLTPSWSPEFLGSLLAHWVLPFASLFLVMFGGWAIGMRNLIIYELEADYSNYLLALGARGKLVRDYAFRNAVLPQITGLALQLGTIVAGALVTEIVFSYPGIGYLILQAINSQDFFLLQGVFLFIVLGVLIANFIIDAVYTLVDPRTRVRLQGAGA</sequence>
<dbReference type="PANTHER" id="PTHR43376">
    <property type="entry name" value="OLIGOPEPTIDE TRANSPORT SYSTEM PERMEASE PROTEIN"/>
    <property type="match status" value="1"/>
</dbReference>
<protein>
    <submittedName>
        <fullName evidence="7">Peptide/nickel transport system permease protein</fullName>
    </submittedName>
</protein>
<feature type="transmembrane region" description="Helical" evidence="5">
    <location>
        <begin position="254"/>
        <end position="277"/>
    </location>
</feature>
<feature type="transmembrane region" description="Helical" evidence="5">
    <location>
        <begin position="189"/>
        <end position="210"/>
    </location>
</feature>
<dbReference type="GO" id="GO:0055085">
    <property type="term" value="P:transmembrane transport"/>
    <property type="evidence" value="ECO:0007669"/>
    <property type="project" value="InterPro"/>
</dbReference>
<keyword evidence="3 5" id="KW-1133">Transmembrane helix</keyword>
<dbReference type="AlphaFoldDB" id="A0A840PDI5"/>
<evidence type="ECO:0000256" key="5">
    <source>
        <dbReference type="RuleBase" id="RU363032"/>
    </source>
</evidence>
<organism evidence="7 8">
    <name type="scientific">Thermocatellispora tengchongensis</name>
    <dbReference type="NCBI Taxonomy" id="1073253"/>
    <lineage>
        <taxon>Bacteria</taxon>
        <taxon>Bacillati</taxon>
        <taxon>Actinomycetota</taxon>
        <taxon>Actinomycetes</taxon>
        <taxon>Streptosporangiales</taxon>
        <taxon>Streptosporangiaceae</taxon>
        <taxon>Thermocatellispora</taxon>
    </lineage>
</organism>
<evidence type="ECO:0000313" key="7">
    <source>
        <dbReference type="EMBL" id="MBB5135911.1"/>
    </source>
</evidence>
<dbReference type="Proteomes" id="UP000578449">
    <property type="component" value="Unassembled WGS sequence"/>
</dbReference>
<feature type="transmembrane region" description="Helical" evidence="5">
    <location>
        <begin position="140"/>
        <end position="169"/>
    </location>
</feature>
<dbReference type="SUPFAM" id="SSF161098">
    <property type="entry name" value="MetI-like"/>
    <property type="match status" value="1"/>
</dbReference>
<dbReference type="InterPro" id="IPR000515">
    <property type="entry name" value="MetI-like"/>
</dbReference>
<feature type="transmembrane region" description="Helical" evidence="5">
    <location>
        <begin position="101"/>
        <end position="119"/>
    </location>
</feature>
<comment type="caution">
    <text evidence="7">The sequence shown here is derived from an EMBL/GenBank/DDBJ whole genome shotgun (WGS) entry which is preliminary data.</text>
</comment>
<dbReference type="PROSITE" id="PS50928">
    <property type="entry name" value="ABC_TM1"/>
    <property type="match status" value="1"/>
</dbReference>
<evidence type="ECO:0000256" key="2">
    <source>
        <dbReference type="ARBA" id="ARBA00022692"/>
    </source>
</evidence>